<reference evidence="2" key="1">
    <citation type="journal article" date="2019" name="Int. J. Syst. Evol. Microbiol.">
        <title>The Global Catalogue of Microorganisms (GCM) 10K type strain sequencing project: providing services to taxonomists for standard genome sequencing and annotation.</title>
        <authorList>
            <consortium name="The Broad Institute Genomics Platform"/>
            <consortium name="The Broad Institute Genome Sequencing Center for Infectious Disease"/>
            <person name="Wu L."/>
            <person name="Ma J."/>
        </authorList>
    </citation>
    <scope>NUCLEOTIDE SEQUENCE [LARGE SCALE GENOMIC DNA]</scope>
    <source>
        <strain evidence="2">JCM 15481</strain>
    </source>
</reference>
<accession>A0ABP5JS59</accession>
<evidence type="ECO:0000313" key="1">
    <source>
        <dbReference type="EMBL" id="GAA2121171.1"/>
    </source>
</evidence>
<dbReference type="RefSeq" id="WP_344289804.1">
    <property type="nucleotide sequence ID" value="NZ_BAAAPF010000057.1"/>
</dbReference>
<gene>
    <name evidence="1" type="ORF">GCM10009802_24360</name>
</gene>
<sequence length="177" mass="19922">MTRVVFQFHADRDELVALAGEWAARLGLYMAWERFFPDYRVQAVTPDELVGVREHQLSEISRISLSLCQLELDADSSLGHVKCNPGILTILLGEQSDSFIGESFLAAVAESEEQLKVWRKVRGFALKSTCKGAWIVNGMTGVRQRSDSHRYTPKVREMAGSGVRVVGPSEWIEYFLD</sequence>
<dbReference type="Proteomes" id="UP001500443">
    <property type="component" value="Unassembled WGS sequence"/>
</dbReference>
<proteinExistence type="predicted"/>
<protein>
    <submittedName>
        <fullName evidence="1">Uncharacterized protein</fullName>
    </submittedName>
</protein>
<organism evidence="1 2">
    <name type="scientific">Streptomyces synnematoformans</name>
    <dbReference type="NCBI Taxonomy" id="415721"/>
    <lineage>
        <taxon>Bacteria</taxon>
        <taxon>Bacillati</taxon>
        <taxon>Actinomycetota</taxon>
        <taxon>Actinomycetes</taxon>
        <taxon>Kitasatosporales</taxon>
        <taxon>Streptomycetaceae</taxon>
        <taxon>Streptomyces</taxon>
    </lineage>
</organism>
<evidence type="ECO:0000313" key="2">
    <source>
        <dbReference type="Proteomes" id="UP001500443"/>
    </source>
</evidence>
<name>A0ABP5JS59_9ACTN</name>
<comment type="caution">
    <text evidence="1">The sequence shown here is derived from an EMBL/GenBank/DDBJ whole genome shotgun (WGS) entry which is preliminary data.</text>
</comment>
<keyword evidence="2" id="KW-1185">Reference proteome</keyword>
<dbReference type="EMBL" id="BAAAPF010000057">
    <property type="protein sequence ID" value="GAA2121171.1"/>
    <property type="molecule type" value="Genomic_DNA"/>
</dbReference>